<comment type="caution">
    <text evidence="1">The sequence shown here is derived from an EMBL/GenBank/DDBJ whole genome shotgun (WGS) entry which is preliminary data.</text>
</comment>
<sequence length="147" mass="17581">MKKIKSWFLGKKNFFFIYKRWYVEYQFKAVFNLNQLINNLCGRDCEVNMKLTKWLVTRLEQAGVSSNPGLRLMICREYLVLNCTFGDYNDYADEEFNDKNKKKTKIITQYFKGFDIKLTDINFLTLIYSKSGLVTTLVINFYDQVFF</sequence>
<protein>
    <submittedName>
        <fullName evidence="1">Uncharacterized protein</fullName>
    </submittedName>
</protein>
<organism evidence="1 2">
    <name type="scientific">Brachionus plicatilis</name>
    <name type="common">Marine rotifer</name>
    <name type="synonym">Brachionus muelleri</name>
    <dbReference type="NCBI Taxonomy" id="10195"/>
    <lineage>
        <taxon>Eukaryota</taxon>
        <taxon>Metazoa</taxon>
        <taxon>Spiralia</taxon>
        <taxon>Gnathifera</taxon>
        <taxon>Rotifera</taxon>
        <taxon>Eurotatoria</taxon>
        <taxon>Monogononta</taxon>
        <taxon>Pseudotrocha</taxon>
        <taxon>Ploima</taxon>
        <taxon>Brachionidae</taxon>
        <taxon>Brachionus</taxon>
    </lineage>
</organism>
<name>A0A3M7QBP3_BRAPC</name>
<evidence type="ECO:0000313" key="2">
    <source>
        <dbReference type="Proteomes" id="UP000276133"/>
    </source>
</evidence>
<proteinExistence type="predicted"/>
<keyword evidence="2" id="KW-1185">Reference proteome</keyword>
<dbReference type="Proteomes" id="UP000276133">
    <property type="component" value="Unassembled WGS sequence"/>
</dbReference>
<dbReference type="EMBL" id="REGN01006754">
    <property type="protein sequence ID" value="RNA08411.1"/>
    <property type="molecule type" value="Genomic_DNA"/>
</dbReference>
<evidence type="ECO:0000313" key="1">
    <source>
        <dbReference type="EMBL" id="RNA08411.1"/>
    </source>
</evidence>
<dbReference type="AlphaFoldDB" id="A0A3M7QBP3"/>
<accession>A0A3M7QBP3</accession>
<reference evidence="1 2" key="1">
    <citation type="journal article" date="2018" name="Sci. Rep.">
        <title>Genomic signatures of local adaptation to the degree of environmental predictability in rotifers.</title>
        <authorList>
            <person name="Franch-Gras L."/>
            <person name="Hahn C."/>
            <person name="Garcia-Roger E.M."/>
            <person name="Carmona M.J."/>
            <person name="Serra M."/>
            <person name="Gomez A."/>
        </authorList>
    </citation>
    <scope>NUCLEOTIDE SEQUENCE [LARGE SCALE GENOMIC DNA]</scope>
    <source>
        <strain evidence="1">HYR1</strain>
    </source>
</reference>
<gene>
    <name evidence="1" type="ORF">BpHYR1_023467</name>
</gene>